<dbReference type="Proteomes" id="UP001416858">
    <property type="component" value="Unassembled WGS sequence"/>
</dbReference>
<dbReference type="RefSeq" id="WP_345689269.1">
    <property type="nucleotide sequence ID" value="NZ_BAABRO010000031.1"/>
</dbReference>
<keyword evidence="2" id="KW-1185">Reference proteome</keyword>
<comment type="caution">
    <text evidence="1">The sequence shown here is derived from an EMBL/GenBank/DDBJ whole genome shotgun (WGS) entry which is preliminary data.</text>
</comment>
<protein>
    <submittedName>
        <fullName evidence="1">Uncharacterized protein</fullName>
    </submittedName>
</protein>
<reference evidence="1 2" key="1">
    <citation type="submission" date="2024-02" db="EMBL/GenBank/DDBJ databases">
        <title>Rhodopirellula caenicola NBRC 110016.</title>
        <authorList>
            <person name="Ichikawa N."/>
            <person name="Katano-Makiyama Y."/>
            <person name="Hidaka K."/>
        </authorList>
    </citation>
    <scope>NUCLEOTIDE SEQUENCE [LARGE SCALE GENOMIC DNA]</scope>
    <source>
        <strain evidence="1 2">NBRC 110016</strain>
    </source>
</reference>
<evidence type="ECO:0000313" key="2">
    <source>
        <dbReference type="Proteomes" id="UP001416858"/>
    </source>
</evidence>
<accession>A0ABP9W0S0</accession>
<sequence length="47" mass="5395">MTDYGINETDSREAQARRQVSTEECFAAKLFLRISRISMKTAAQTIR</sequence>
<gene>
    <name evidence="1" type="ORF">Rcae01_06455</name>
</gene>
<organism evidence="1 2">
    <name type="scientific">Novipirellula caenicola</name>
    <dbReference type="NCBI Taxonomy" id="1536901"/>
    <lineage>
        <taxon>Bacteria</taxon>
        <taxon>Pseudomonadati</taxon>
        <taxon>Planctomycetota</taxon>
        <taxon>Planctomycetia</taxon>
        <taxon>Pirellulales</taxon>
        <taxon>Pirellulaceae</taxon>
        <taxon>Novipirellula</taxon>
    </lineage>
</organism>
<dbReference type="EMBL" id="BAABRO010000031">
    <property type="protein sequence ID" value="GAA5510943.1"/>
    <property type="molecule type" value="Genomic_DNA"/>
</dbReference>
<evidence type="ECO:0000313" key="1">
    <source>
        <dbReference type="EMBL" id="GAA5510943.1"/>
    </source>
</evidence>
<proteinExistence type="predicted"/>
<name>A0ABP9W0S0_9BACT</name>